<feature type="compositionally biased region" description="Basic and acidic residues" evidence="1">
    <location>
        <begin position="18"/>
        <end position="36"/>
    </location>
</feature>
<evidence type="ECO:0000313" key="3">
    <source>
        <dbReference type="Proteomes" id="UP001460270"/>
    </source>
</evidence>
<organism evidence="2 3">
    <name type="scientific">Mugilogobius chulae</name>
    <name type="common">yellowstripe goby</name>
    <dbReference type="NCBI Taxonomy" id="88201"/>
    <lineage>
        <taxon>Eukaryota</taxon>
        <taxon>Metazoa</taxon>
        <taxon>Chordata</taxon>
        <taxon>Craniata</taxon>
        <taxon>Vertebrata</taxon>
        <taxon>Euteleostomi</taxon>
        <taxon>Actinopterygii</taxon>
        <taxon>Neopterygii</taxon>
        <taxon>Teleostei</taxon>
        <taxon>Neoteleostei</taxon>
        <taxon>Acanthomorphata</taxon>
        <taxon>Gobiaria</taxon>
        <taxon>Gobiiformes</taxon>
        <taxon>Gobioidei</taxon>
        <taxon>Gobiidae</taxon>
        <taxon>Gobionellinae</taxon>
        <taxon>Mugilogobius</taxon>
    </lineage>
</organism>
<keyword evidence="3" id="KW-1185">Reference proteome</keyword>
<evidence type="ECO:0000256" key="1">
    <source>
        <dbReference type="SAM" id="MobiDB-lite"/>
    </source>
</evidence>
<gene>
    <name evidence="2" type="ORF">WMY93_034129</name>
</gene>
<reference evidence="3" key="1">
    <citation type="submission" date="2024-04" db="EMBL/GenBank/DDBJ databases">
        <title>Salinicola lusitanus LLJ914,a marine bacterium isolated from the Okinawa Trough.</title>
        <authorList>
            <person name="Li J."/>
        </authorList>
    </citation>
    <scope>NUCLEOTIDE SEQUENCE [LARGE SCALE GENOMIC DNA]</scope>
</reference>
<proteinExistence type="predicted"/>
<sequence length="114" mass="12763">MAEAGLCESLVVAEDGDQVQREQKEENVEKEEREGQAEAPDADGTEKTRARSRTNGSKVNKATTMVRLQKSRRKHSCGTSRSVFVYECFKESVCERSRKGKSRGCVVDSSLRFT</sequence>
<comment type="caution">
    <text evidence="2">The sequence shown here is derived from an EMBL/GenBank/DDBJ whole genome shotgun (WGS) entry which is preliminary data.</text>
</comment>
<feature type="region of interest" description="Disordered" evidence="1">
    <location>
        <begin position="1"/>
        <end position="78"/>
    </location>
</feature>
<dbReference type="EMBL" id="JBBPFD010000375">
    <property type="protein sequence ID" value="KAK7879089.1"/>
    <property type="molecule type" value="Genomic_DNA"/>
</dbReference>
<protein>
    <submittedName>
        <fullName evidence="2">Uncharacterized protein</fullName>
    </submittedName>
</protein>
<name>A0AAW0MIR4_9GOBI</name>
<feature type="non-terminal residue" evidence="2">
    <location>
        <position position="114"/>
    </location>
</feature>
<evidence type="ECO:0000313" key="2">
    <source>
        <dbReference type="EMBL" id="KAK7879089.1"/>
    </source>
</evidence>
<dbReference type="AlphaFoldDB" id="A0AAW0MIR4"/>
<accession>A0AAW0MIR4</accession>
<feature type="compositionally biased region" description="Polar residues" evidence="1">
    <location>
        <begin position="53"/>
        <end position="63"/>
    </location>
</feature>
<dbReference type="Proteomes" id="UP001460270">
    <property type="component" value="Unassembled WGS sequence"/>
</dbReference>